<evidence type="ECO:0000256" key="10">
    <source>
        <dbReference type="PIRNR" id="PIRNR032522"/>
    </source>
</evidence>
<keyword evidence="9" id="KW-0046">Antibiotic resistance</keyword>
<evidence type="ECO:0000256" key="2">
    <source>
        <dbReference type="ARBA" id="ARBA00022475"/>
    </source>
</evidence>
<dbReference type="Pfam" id="PF22819">
    <property type="entry name" value="TcaA_5th"/>
    <property type="match status" value="1"/>
</dbReference>
<sequence length="472" mass="53377">MTVEGGVIVPECPRCHQISNHNAYCQNCQLQISYSINSSNSNSSDMNEKRKASAHHSKQWPIKKMIPIGIIGFIIILLIILFLLLKNYNSPEAQAQILINAIDKNDTSRLSNILSSKDNKVGPNEADTYIQFIKSEIGMASFERKVNKTVANLEQETAIAAYVKTANNQNVLRISKNGRRYLIFNNLGFQAPTKQAEVKPNVKSKYEFNSDGYQKKIIADQNQAVSLGNFIPGKYSIEVVKTTDRGTYHGHLKFNTSESKSNVVKVTEDFEQATIQANLKNTEGLDSKSIKVVINDEKLDYGKNKNYGPFPLSRDLNVYAVGQTNGKTFKTNTQVIKKDDIQSKNNVKLTFDDKAIERFNKSQEKDVVNQLSDFIKDYIGALGNASKHKDYSQVANYLNGQNHKFITLKQDIDREKDLDFKNPEVINVQESDGLYYVTVEKEANQHRIVRGQYTVRGEADKDQFKIVDYDGE</sequence>
<accession>A0A3E0IQX7</accession>
<comment type="similarity">
    <text evidence="10">Belongs to the tcaA family.</text>
</comment>
<dbReference type="AlphaFoldDB" id="A0A3E0IQX7"/>
<keyword evidence="2 10" id="KW-1003">Cell membrane</keyword>
<evidence type="ECO:0000256" key="3">
    <source>
        <dbReference type="ARBA" id="ARBA00022692"/>
    </source>
</evidence>
<evidence type="ECO:0000259" key="12">
    <source>
        <dbReference type="Pfam" id="PF22813"/>
    </source>
</evidence>
<keyword evidence="5" id="KW-0863">Zinc-finger</keyword>
<dbReference type="InterPro" id="IPR054528">
    <property type="entry name" value="TcaA_5th"/>
</dbReference>
<evidence type="ECO:0000256" key="11">
    <source>
        <dbReference type="SAM" id="Phobius"/>
    </source>
</evidence>
<feature type="domain" description="TcaA 4th" evidence="14">
    <location>
        <begin position="288"/>
        <end position="345"/>
    </location>
</feature>
<comment type="caution">
    <text evidence="15">The sequence shown here is derived from an EMBL/GenBank/DDBJ whole genome shotgun (WGS) entry which is preliminary data.</text>
</comment>
<dbReference type="PIRSF" id="PIRSF032522">
    <property type="entry name" value="TcaA"/>
    <property type="match status" value="1"/>
</dbReference>
<keyword evidence="3 11" id="KW-0812">Transmembrane</keyword>
<protein>
    <recommendedName>
        <fullName evidence="10">Membrane-associated protein</fullName>
    </recommendedName>
</protein>
<proteinExistence type="inferred from homology"/>
<evidence type="ECO:0000256" key="6">
    <source>
        <dbReference type="ARBA" id="ARBA00022833"/>
    </source>
</evidence>
<feature type="domain" description="TcaA second" evidence="12">
    <location>
        <begin position="91"/>
        <end position="190"/>
    </location>
</feature>
<dbReference type="GO" id="GO:0046677">
    <property type="term" value="P:response to antibiotic"/>
    <property type="evidence" value="ECO:0007669"/>
    <property type="project" value="UniProtKB-KW"/>
</dbReference>
<feature type="transmembrane region" description="Helical" evidence="11">
    <location>
        <begin position="65"/>
        <end position="85"/>
    </location>
</feature>
<evidence type="ECO:0000256" key="5">
    <source>
        <dbReference type="ARBA" id="ARBA00022771"/>
    </source>
</evidence>
<evidence type="ECO:0000256" key="7">
    <source>
        <dbReference type="ARBA" id="ARBA00022989"/>
    </source>
</evidence>
<evidence type="ECO:0000256" key="4">
    <source>
        <dbReference type="ARBA" id="ARBA00022723"/>
    </source>
</evidence>
<evidence type="ECO:0000259" key="14">
    <source>
        <dbReference type="Pfam" id="PF22820"/>
    </source>
</evidence>
<evidence type="ECO:0000256" key="1">
    <source>
        <dbReference type="ARBA" id="ARBA00004162"/>
    </source>
</evidence>
<dbReference type="PANTHER" id="PTHR40038:SF1">
    <property type="entry name" value="MEMBRANE-ASSOCIATED PROTEIN TCAA"/>
    <property type="match status" value="1"/>
</dbReference>
<organism evidence="15 16">
    <name type="scientific">Staphylococcus felis</name>
    <dbReference type="NCBI Taxonomy" id="46127"/>
    <lineage>
        <taxon>Bacteria</taxon>
        <taxon>Bacillati</taxon>
        <taxon>Bacillota</taxon>
        <taxon>Bacilli</taxon>
        <taxon>Bacillales</taxon>
        <taxon>Staphylococcaceae</taxon>
        <taxon>Staphylococcus</taxon>
    </lineage>
</organism>
<dbReference type="InterPro" id="IPR054530">
    <property type="entry name" value="TcaA_4th"/>
</dbReference>
<evidence type="ECO:0000256" key="8">
    <source>
        <dbReference type="ARBA" id="ARBA00023136"/>
    </source>
</evidence>
<comment type="subcellular location">
    <subcellularLocation>
        <location evidence="1 10">Cell membrane</location>
        <topology evidence="1 10">Single-pass membrane protein</topology>
    </subcellularLocation>
</comment>
<name>A0A3E0IQX7_9STAP</name>
<dbReference type="PANTHER" id="PTHR40038">
    <property type="entry name" value="MEMBRANE-ASSOCIATED PROTEIN TCAA"/>
    <property type="match status" value="1"/>
</dbReference>
<dbReference type="GO" id="GO:0005886">
    <property type="term" value="C:plasma membrane"/>
    <property type="evidence" value="ECO:0007669"/>
    <property type="project" value="UniProtKB-SubCell"/>
</dbReference>
<dbReference type="GO" id="GO:0008270">
    <property type="term" value="F:zinc ion binding"/>
    <property type="evidence" value="ECO:0007669"/>
    <property type="project" value="UniProtKB-KW"/>
</dbReference>
<reference evidence="15 16" key="1">
    <citation type="journal article" date="2018" name="Vet. Microbiol.">
        <title>Characterisation of Staphylococcus felis isolated from cats using whole genome sequencing.</title>
        <authorList>
            <person name="Worthing K."/>
            <person name="Pang S."/>
            <person name="Trott D.J."/>
            <person name="Abraham S."/>
            <person name="Coombs G.W."/>
            <person name="Jordan D."/>
            <person name="McIntyre L."/>
            <person name="Davies M.R."/>
            <person name="Norris J."/>
        </authorList>
    </citation>
    <scope>NUCLEOTIDE SEQUENCE [LARGE SCALE GENOMIC DNA]</scope>
    <source>
        <strain evidence="15 16">F9</strain>
    </source>
</reference>
<evidence type="ECO:0000256" key="9">
    <source>
        <dbReference type="ARBA" id="ARBA00023251"/>
    </source>
</evidence>
<dbReference type="Proteomes" id="UP000256562">
    <property type="component" value="Unassembled WGS sequence"/>
</dbReference>
<evidence type="ECO:0000313" key="15">
    <source>
        <dbReference type="EMBL" id="REH97794.1"/>
    </source>
</evidence>
<dbReference type="Pfam" id="PF22813">
    <property type="entry name" value="TcaA_2nd"/>
    <property type="match status" value="1"/>
</dbReference>
<keyword evidence="4" id="KW-0479">Metal-binding</keyword>
<dbReference type="InterPro" id="IPR023599">
    <property type="entry name" value="Mem_prot_TcaA"/>
</dbReference>
<dbReference type="EMBL" id="QKXQ01000188">
    <property type="protein sequence ID" value="REH97794.1"/>
    <property type="molecule type" value="Genomic_DNA"/>
</dbReference>
<gene>
    <name evidence="15" type="ORF">DOS83_04090</name>
</gene>
<dbReference type="OrthoDB" id="2416352at2"/>
<dbReference type="Pfam" id="PF22820">
    <property type="entry name" value="TcaA_3rd_4th"/>
    <property type="match status" value="1"/>
</dbReference>
<dbReference type="InterPro" id="IPR054529">
    <property type="entry name" value="TcaA_2nd"/>
</dbReference>
<evidence type="ECO:0000313" key="16">
    <source>
        <dbReference type="Proteomes" id="UP000256562"/>
    </source>
</evidence>
<keyword evidence="7 11" id="KW-1133">Transmembrane helix</keyword>
<feature type="domain" description="TcaA protein NTF2-like" evidence="13">
    <location>
        <begin position="369"/>
        <end position="469"/>
    </location>
</feature>
<keyword evidence="6" id="KW-0862">Zinc</keyword>
<evidence type="ECO:0000259" key="13">
    <source>
        <dbReference type="Pfam" id="PF22819"/>
    </source>
</evidence>
<keyword evidence="8 10" id="KW-0472">Membrane</keyword>